<organism evidence="1">
    <name type="scientific">marine sediment metagenome</name>
    <dbReference type="NCBI Taxonomy" id="412755"/>
    <lineage>
        <taxon>unclassified sequences</taxon>
        <taxon>metagenomes</taxon>
        <taxon>ecological metagenomes</taxon>
    </lineage>
</organism>
<gene>
    <name evidence="1" type="ORF">S01H4_11636</name>
</gene>
<dbReference type="SUPFAM" id="SSF53756">
    <property type="entry name" value="UDP-Glycosyltransferase/glycogen phosphorylase"/>
    <property type="match status" value="1"/>
</dbReference>
<dbReference type="PANTHER" id="PTHR39662:SF1">
    <property type="entry name" value="DUF354 DOMAIN-CONTAINING PROTEIN"/>
    <property type="match status" value="1"/>
</dbReference>
<evidence type="ECO:0000313" key="1">
    <source>
        <dbReference type="EMBL" id="GAG56540.1"/>
    </source>
</evidence>
<evidence type="ECO:0008006" key="2">
    <source>
        <dbReference type="Google" id="ProtNLM"/>
    </source>
</evidence>
<dbReference type="EMBL" id="BART01004755">
    <property type="protein sequence ID" value="GAG56540.1"/>
    <property type="molecule type" value="Genomic_DNA"/>
</dbReference>
<feature type="non-terminal residue" evidence="1">
    <location>
        <position position="141"/>
    </location>
</feature>
<sequence length="141" mass="16319">MRVLVFVNHPAHVHLFKNMIWILEERGHTVEILVREKDRALYLLDKYGFEYTPIGKFHRSIIGKAYELITTDYKCYKLARKFRPDILVDVGIYGAHASKLIRKPSIIFNDTEIANLTNMLYVPFASVICTPSCFKKDLGGK</sequence>
<dbReference type="AlphaFoldDB" id="X0YKJ1"/>
<name>X0YKJ1_9ZZZZ</name>
<proteinExistence type="predicted"/>
<accession>X0YKJ1</accession>
<dbReference type="PANTHER" id="PTHR39662">
    <property type="entry name" value="DUF354 DOMAIN-CONTAINING PROTEIN-RELATED"/>
    <property type="match status" value="1"/>
</dbReference>
<dbReference type="Pfam" id="PF04007">
    <property type="entry name" value="DUF354"/>
    <property type="match status" value="1"/>
</dbReference>
<protein>
    <recommendedName>
        <fullName evidence="2">DUF354 domain-containing protein</fullName>
    </recommendedName>
</protein>
<reference evidence="1" key="1">
    <citation type="journal article" date="2014" name="Front. Microbiol.">
        <title>High frequency of phylogenetically diverse reductive dehalogenase-homologous genes in deep subseafloor sedimentary metagenomes.</title>
        <authorList>
            <person name="Kawai M."/>
            <person name="Futagami T."/>
            <person name="Toyoda A."/>
            <person name="Takaki Y."/>
            <person name="Nishi S."/>
            <person name="Hori S."/>
            <person name="Arai W."/>
            <person name="Tsubouchi T."/>
            <person name="Morono Y."/>
            <person name="Uchiyama I."/>
            <person name="Ito T."/>
            <person name="Fujiyama A."/>
            <person name="Inagaki F."/>
            <person name="Takami H."/>
        </authorList>
    </citation>
    <scope>NUCLEOTIDE SEQUENCE</scope>
    <source>
        <strain evidence="1">Expedition CK06-06</strain>
    </source>
</reference>
<comment type="caution">
    <text evidence="1">The sequence shown here is derived from an EMBL/GenBank/DDBJ whole genome shotgun (WGS) entry which is preliminary data.</text>
</comment>
<dbReference type="InterPro" id="IPR007152">
    <property type="entry name" value="DUF354"/>
</dbReference>
<dbReference type="Gene3D" id="3.40.50.2000">
    <property type="entry name" value="Glycogen Phosphorylase B"/>
    <property type="match status" value="1"/>
</dbReference>